<protein>
    <submittedName>
        <fullName evidence="1">Uncharacterized protein</fullName>
    </submittedName>
</protein>
<organism evidence="1 2">
    <name type="scientific">Eumeta variegata</name>
    <name type="common">Bagworm moth</name>
    <name type="synonym">Eumeta japonica</name>
    <dbReference type="NCBI Taxonomy" id="151549"/>
    <lineage>
        <taxon>Eukaryota</taxon>
        <taxon>Metazoa</taxon>
        <taxon>Ecdysozoa</taxon>
        <taxon>Arthropoda</taxon>
        <taxon>Hexapoda</taxon>
        <taxon>Insecta</taxon>
        <taxon>Pterygota</taxon>
        <taxon>Neoptera</taxon>
        <taxon>Endopterygota</taxon>
        <taxon>Lepidoptera</taxon>
        <taxon>Glossata</taxon>
        <taxon>Ditrysia</taxon>
        <taxon>Tineoidea</taxon>
        <taxon>Psychidae</taxon>
        <taxon>Oiketicinae</taxon>
        <taxon>Eumeta</taxon>
    </lineage>
</organism>
<dbReference type="Proteomes" id="UP000299102">
    <property type="component" value="Unassembled WGS sequence"/>
</dbReference>
<dbReference type="AlphaFoldDB" id="A0A4C1SZ50"/>
<evidence type="ECO:0000313" key="1">
    <source>
        <dbReference type="EMBL" id="GBP06281.1"/>
    </source>
</evidence>
<comment type="caution">
    <text evidence="1">The sequence shown here is derived from an EMBL/GenBank/DDBJ whole genome shotgun (WGS) entry which is preliminary data.</text>
</comment>
<accession>A0A4C1SZ50</accession>
<name>A0A4C1SZ50_EUMVA</name>
<keyword evidence="2" id="KW-1185">Reference proteome</keyword>
<dbReference type="OrthoDB" id="425681at2759"/>
<reference evidence="1 2" key="1">
    <citation type="journal article" date="2019" name="Commun. Biol.">
        <title>The bagworm genome reveals a unique fibroin gene that provides high tensile strength.</title>
        <authorList>
            <person name="Kono N."/>
            <person name="Nakamura H."/>
            <person name="Ohtoshi R."/>
            <person name="Tomita M."/>
            <person name="Numata K."/>
            <person name="Arakawa K."/>
        </authorList>
    </citation>
    <scope>NUCLEOTIDE SEQUENCE [LARGE SCALE GENOMIC DNA]</scope>
</reference>
<dbReference type="EMBL" id="BGZK01000021">
    <property type="protein sequence ID" value="GBP06281.1"/>
    <property type="molecule type" value="Genomic_DNA"/>
</dbReference>
<gene>
    <name evidence="1" type="ORF">EVAR_3614_1</name>
</gene>
<sequence>MYGSEGWVRQKENESRINAVEMRSVGSRYISTKKLECTLNTLCKSTATSRPIKDGSSPPPPCQDWNHPLVKRLGPPSCQEDWIRPCN</sequence>
<evidence type="ECO:0000313" key="2">
    <source>
        <dbReference type="Proteomes" id="UP000299102"/>
    </source>
</evidence>
<proteinExistence type="predicted"/>